<reference evidence="11" key="1">
    <citation type="submission" date="2010-08" db="EMBL/GenBank/DDBJ databases">
        <title>Genome sequence of Parvularcula bermudensis HTCC2503.</title>
        <authorList>
            <person name="Kang D.-M."/>
            <person name="Oh H.-M."/>
            <person name="Cho J.-C."/>
        </authorList>
    </citation>
    <scope>NUCLEOTIDE SEQUENCE [LARGE SCALE GENOMIC DNA]</scope>
    <source>
        <strain evidence="11">ATCC BAA-594 / HTCC2503 / KCTC 12087</strain>
    </source>
</reference>
<dbReference type="RefSeq" id="WP_013299636.1">
    <property type="nucleotide sequence ID" value="NC_014414.1"/>
</dbReference>
<keyword evidence="8" id="KW-0732">Signal</keyword>
<evidence type="ECO:0000256" key="1">
    <source>
        <dbReference type="ARBA" id="ARBA00004752"/>
    </source>
</evidence>
<evidence type="ECO:0000256" key="8">
    <source>
        <dbReference type="SAM" id="SignalP"/>
    </source>
</evidence>
<evidence type="ECO:0000256" key="2">
    <source>
        <dbReference type="ARBA" id="ARBA00005992"/>
    </source>
</evidence>
<accession>E0TD03</accession>
<evidence type="ECO:0000259" key="9">
    <source>
        <dbReference type="PROSITE" id="PS52029"/>
    </source>
</evidence>
<dbReference type="UniPathway" id="UPA00219"/>
<organism evidence="10 11">
    <name type="scientific">Parvularcula bermudensis (strain ATCC BAA-594 / HTCC2503 / KCTC 12087)</name>
    <dbReference type="NCBI Taxonomy" id="314260"/>
    <lineage>
        <taxon>Bacteria</taxon>
        <taxon>Pseudomonadati</taxon>
        <taxon>Pseudomonadota</taxon>
        <taxon>Alphaproteobacteria</taxon>
        <taxon>Parvularculales</taxon>
        <taxon>Parvularculaceae</taxon>
        <taxon>Parvularcula</taxon>
    </lineage>
</organism>
<dbReference type="InterPro" id="IPR052905">
    <property type="entry name" value="LD-transpeptidase_YkuD-like"/>
</dbReference>
<keyword evidence="3" id="KW-0808">Transferase</keyword>
<dbReference type="STRING" id="314260.PB2503_02927"/>
<dbReference type="Pfam" id="PF03734">
    <property type="entry name" value="YkuD"/>
    <property type="match status" value="1"/>
</dbReference>
<evidence type="ECO:0000256" key="5">
    <source>
        <dbReference type="ARBA" id="ARBA00022984"/>
    </source>
</evidence>
<dbReference type="Pfam" id="PF20142">
    <property type="entry name" value="Scaffold"/>
    <property type="match status" value="1"/>
</dbReference>
<keyword evidence="4 7" id="KW-0133">Cell shape</keyword>
<evidence type="ECO:0000256" key="6">
    <source>
        <dbReference type="ARBA" id="ARBA00023316"/>
    </source>
</evidence>
<dbReference type="InterPro" id="IPR045380">
    <property type="entry name" value="LD_TPept_scaffold_dom"/>
</dbReference>
<dbReference type="InterPro" id="IPR005490">
    <property type="entry name" value="LD_TPept_cat_dom"/>
</dbReference>
<dbReference type="GO" id="GO:0009252">
    <property type="term" value="P:peptidoglycan biosynthetic process"/>
    <property type="evidence" value="ECO:0007669"/>
    <property type="project" value="UniProtKB-UniPathway"/>
</dbReference>
<sequence length="572" mass="63480">MITRYLLSAALLCYPAAQAEEAIQRSSTGVVLPAAVSAQATLATENALAGAIETIVTDDTFRQALDDAWEAGAGEAVGLAYAEQLYRPIWTPSGARQFEAMFDDMASHGIAARASDRRDLQQLVEQRFSGTSPKRQAIADVDLTIAWVDLLSHVSAGLGDEGQMASSATDRPVHSQLVKSVRDAGQGKIERSISPFIPSNPQYERLQETLKTYRQIEEDGGWEALDVGPIVKPGDRHAVISPLRTRLAKEGFLDRQHDNGSPLLDRPLRSALIAAQAQHGIDEDGVFGPETARALNEPVESKIARLADSLYRWRELGDLGDKYVWANIPSFRAEGWKNRRKEISMRAIMGQPDRPTPTFSDKVDYIVANPKWYVPSSIMQRDKLPKLQRDPGYAARGEYTVIDKTTGEAVSPYEVDWFADDVTARYRLVQGAGKGNALGRIKIIFPNQYSVYLHDTPTKSLFDHATRAFSSGCVRLEHPQEMAEWIARTNGQEKVDQIEMALRDKETERVELSAELPVHITYMTVTVDEAGTPTFWRDIYNKGQDEQLVAMEAPFFELSTGKVAKISTQKKG</sequence>
<dbReference type="InterPro" id="IPR036365">
    <property type="entry name" value="PGBD-like_sf"/>
</dbReference>
<comment type="similarity">
    <text evidence="2">Belongs to the YkuD family.</text>
</comment>
<dbReference type="Gene3D" id="1.10.101.10">
    <property type="entry name" value="PGBD-like superfamily/PGBD"/>
    <property type="match status" value="1"/>
</dbReference>
<evidence type="ECO:0000256" key="4">
    <source>
        <dbReference type="ARBA" id="ARBA00022960"/>
    </source>
</evidence>
<evidence type="ECO:0000313" key="11">
    <source>
        <dbReference type="Proteomes" id="UP000001302"/>
    </source>
</evidence>
<dbReference type="GO" id="GO:0016740">
    <property type="term" value="F:transferase activity"/>
    <property type="evidence" value="ECO:0007669"/>
    <property type="project" value="UniProtKB-KW"/>
</dbReference>
<dbReference type="Pfam" id="PF01471">
    <property type="entry name" value="PG_binding_1"/>
    <property type="match status" value="1"/>
</dbReference>
<reference evidence="10 11" key="2">
    <citation type="journal article" date="2011" name="J. Bacteriol.">
        <title>Complete genome sequence of strain HTCC2503T of Parvularcula bermudensis, the type species of the order "Parvularculales" in the class Alphaproteobacteria.</title>
        <authorList>
            <person name="Oh H.M."/>
            <person name="Kang I."/>
            <person name="Vergin K.L."/>
            <person name="Kang D."/>
            <person name="Rhee K.H."/>
            <person name="Giovannoni S.J."/>
            <person name="Cho J.C."/>
        </authorList>
    </citation>
    <scope>NUCLEOTIDE SEQUENCE [LARGE SCALE GENOMIC DNA]</scope>
    <source>
        <strain evidence="11">ATCC BAA-594 / HTCC2503 / KCTC 12087</strain>
    </source>
</reference>
<feature type="active site" description="Nucleophile" evidence="7">
    <location>
        <position position="473"/>
    </location>
</feature>
<dbReference type="eggNOG" id="COG2989">
    <property type="taxonomic scope" value="Bacteria"/>
</dbReference>
<dbReference type="PROSITE" id="PS52029">
    <property type="entry name" value="LD_TPASE"/>
    <property type="match status" value="1"/>
</dbReference>
<keyword evidence="11" id="KW-1185">Reference proteome</keyword>
<dbReference type="GO" id="GO:0071555">
    <property type="term" value="P:cell wall organization"/>
    <property type="evidence" value="ECO:0007669"/>
    <property type="project" value="UniProtKB-UniRule"/>
</dbReference>
<feature type="signal peptide" evidence="8">
    <location>
        <begin position="1"/>
        <end position="19"/>
    </location>
</feature>
<proteinExistence type="inferred from homology"/>
<dbReference type="HOGENOM" id="CLU_020360_3_4_5"/>
<dbReference type="Proteomes" id="UP000001302">
    <property type="component" value="Chromosome"/>
</dbReference>
<dbReference type="GO" id="GO:0004180">
    <property type="term" value="F:carboxypeptidase activity"/>
    <property type="evidence" value="ECO:0007669"/>
    <property type="project" value="UniProtKB-ARBA"/>
</dbReference>
<dbReference type="PANTHER" id="PTHR41533">
    <property type="entry name" value="L,D-TRANSPEPTIDASE HI_1667-RELATED"/>
    <property type="match status" value="1"/>
</dbReference>
<dbReference type="KEGG" id="pbr:PB2503_02927"/>
<dbReference type="InterPro" id="IPR036366">
    <property type="entry name" value="PGBDSf"/>
</dbReference>
<dbReference type="CDD" id="cd16913">
    <property type="entry name" value="YkuD_like"/>
    <property type="match status" value="1"/>
</dbReference>
<dbReference type="AlphaFoldDB" id="E0TD03"/>
<protein>
    <recommendedName>
        <fullName evidence="9">L,D-TPase catalytic domain-containing protein</fullName>
    </recommendedName>
</protein>
<feature type="domain" description="L,D-TPase catalytic" evidence="9">
    <location>
        <begin position="322"/>
        <end position="501"/>
    </location>
</feature>
<dbReference type="InterPro" id="IPR002477">
    <property type="entry name" value="Peptidoglycan-bd-like"/>
</dbReference>
<dbReference type="Gene3D" id="2.40.440.10">
    <property type="entry name" value="L,D-transpeptidase catalytic domain-like"/>
    <property type="match status" value="1"/>
</dbReference>
<feature type="chain" id="PRO_5003140566" description="L,D-TPase catalytic domain-containing protein" evidence="8">
    <location>
        <begin position="20"/>
        <end position="572"/>
    </location>
</feature>
<keyword evidence="6 7" id="KW-0961">Cell wall biogenesis/degradation</keyword>
<dbReference type="PANTHER" id="PTHR41533:SF2">
    <property type="entry name" value="BLR7131 PROTEIN"/>
    <property type="match status" value="1"/>
</dbReference>
<dbReference type="GO" id="GO:0008360">
    <property type="term" value="P:regulation of cell shape"/>
    <property type="evidence" value="ECO:0007669"/>
    <property type="project" value="UniProtKB-UniRule"/>
</dbReference>
<dbReference type="SUPFAM" id="SSF141523">
    <property type="entry name" value="L,D-transpeptidase catalytic domain-like"/>
    <property type="match status" value="1"/>
</dbReference>
<dbReference type="OrthoDB" id="9778545at2"/>
<name>E0TD03_PARBH</name>
<evidence type="ECO:0000256" key="7">
    <source>
        <dbReference type="PROSITE-ProRule" id="PRU01373"/>
    </source>
</evidence>
<evidence type="ECO:0000313" key="10">
    <source>
        <dbReference type="EMBL" id="ADM08662.1"/>
    </source>
</evidence>
<evidence type="ECO:0000256" key="3">
    <source>
        <dbReference type="ARBA" id="ARBA00022679"/>
    </source>
</evidence>
<dbReference type="SUPFAM" id="SSF47090">
    <property type="entry name" value="PGBD-like"/>
    <property type="match status" value="1"/>
</dbReference>
<keyword evidence="5 7" id="KW-0573">Peptidoglycan synthesis</keyword>
<dbReference type="EMBL" id="CP002156">
    <property type="protein sequence ID" value="ADM08662.1"/>
    <property type="molecule type" value="Genomic_DNA"/>
</dbReference>
<feature type="active site" description="Proton donor/acceptor" evidence="7">
    <location>
        <position position="454"/>
    </location>
</feature>
<dbReference type="InterPro" id="IPR038063">
    <property type="entry name" value="Transpep_catalytic_dom"/>
</dbReference>
<gene>
    <name evidence="10" type="ordered locus">PB2503_02927</name>
</gene>
<comment type="pathway">
    <text evidence="1 7">Cell wall biogenesis; peptidoglycan biosynthesis.</text>
</comment>